<dbReference type="EMBL" id="CP032382">
    <property type="protein sequence ID" value="AYB31319.1"/>
    <property type="molecule type" value="Genomic_DNA"/>
</dbReference>
<dbReference type="PROSITE" id="PS51012">
    <property type="entry name" value="ABC_TM2"/>
    <property type="match status" value="1"/>
</dbReference>
<accession>A0A385SJ95</accession>
<proteinExistence type="inferred from homology"/>
<feature type="transmembrane region" description="Helical" evidence="9">
    <location>
        <begin position="246"/>
        <end position="266"/>
    </location>
</feature>
<keyword evidence="8 9" id="KW-0472">Membrane</keyword>
<dbReference type="Pfam" id="PF01061">
    <property type="entry name" value="ABC2_membrane"/>
    <property type="match status" value="1"/>
</dbReference>
<evidence type="ECO:0000256" key="6">
    <source>
        <dbReference type="ARBA" id="ARBA00022692"/>
    </source>
</evidence>
<evidence type="ECO:0000256" key="3">
    <source>
        <dbReference type="ARBA" id="ARBA00022448"/>
    </source>
</evidence>
<feature type="transmembrane region" description="Helical" evidence="9">
    <location>
        <begin position="80"/>
        <end position="99"/>
    </location>
</feature>
<evidence type="ECO:0000313" key="12">
    <source>
        <dbReference type="Proteomes" id="UP000266183"/>
    </source>
</evidence>
<feature type="transmembrane region" description="Helical" evidence="9">
    <location>
        <begin position="120"/>
        <end position="148"/>
    </location>
</feature>
<evidence type="ECO:0000256" key="2">
    <source>
        <dbReference type="ARBA" id="ARBA00007783"/>
    </source>
</evidence>
<organism evidence="11 12">
    <name type="scientific">Chryseolinea soli</name>
    <dbReference type="NCBI Taxonomy" id="2321403"/>
    <lineage>
        <taxon>Bacteria</taxon>
        <taxon>Pseudomonadati</taxon>
        <taxon>Bacteroidota</taxon>
        <taxon>Cytophagia</taxon>
        <taxon>Cytophagales</taxon>
        <taxon>Fulvivirgaceae</taxon>
        <taxon>Chryseolinea</taxon>
    </lineage>
</organism>
<keyword evidence="7 9" id="KW-1133">Transmembrane helix</keyword>
<dbReference type="PANTHER" id="PTHR30413:SF8">
    <property type="entry name" value="TRANSPORT PERMEASE PROTEIN"/>
    <property type="match status" value="1"/>
</dbReference>
<evidence type="ECO:0000256" key="8">
    <source>
        <dbReference type="ARBA" id="ARBA00023136"/>
    </source>
</evidence>
<protein>
    <recommendedName>
        <fullName evidence="9">Transport permease protein</fullName>
    </recommendedName>
</protein>
<feature type="transmembrane region" description="Helical" evidence="9">
    <location>
        <begin position="160"/>
        <end position="184"/>
    </location>
</feature>
<feature type="domain" description="ABC transmembrane type-2" evidence="10">
    <location>
        <begin position="47"/>
        <end position="269"/>
    </location>
</feature>
<dbReference type="GO" id="GO:0015920">
    <property type="term" value="P:lipopolysaccharide transport"/>
    <property type="evidence" value="ECO:0007669"/>
    <property type="project" value="TreeGrafter"/>
</dbReference>
<keyword evidence="3 9" id="KW-0813">Transport</keyword>
<feature type="transmembrane region" description="Helical" evidence="9">
    <location>
        <begin position="46"/>
        <end position="68"/>
    </location>
</feature>
<dbReference type="KEGG" id="chk:D4L85_12350"/>
<evidence type="ECO:0000256" key="5">
    <source>
        <dbReference type="ARBA" id="ARBA00022519"/>
    </source>
</evidence>
<dbReference type="OrthoDB" id="9786910at2"/>
<evidence type="ECO:0000259" key="10">
    <source>
        <dbReference type="PROSITE" id="PS51012"/>
    </source>
</evidence>
<keyword evidence="5" id="KW-0997">Cell inner membrane</keyword>
<dbReference type="RefSeq" id="WP_119754590.1">
    <property type="nucleotide sequence ID" value="NZ_CP032382.1"/>
</dbReference>
<name>A0A385SJ95_9BACT</name>
<evidence type="ECO:0000256" key="9">
    <source>
        <dbReference type="RuleBase" id="RU361157"/>
    </source>
</evidence>
<dbReference type="PANTHER" id="PTHR30413">
    <property type="entry name" value="INNER MEMBRANE TRANSPORT PERMEASE"/>
    <property type="match status" value="1"/>
</dbReference>
<comment type="similarity">
    <text evidence="2 9">Belongs to the ABC-2 integral membrane protein family.</text>
</comment>
<reference evidence="12" key="1">
    <citation type="submission" date="2018-09" db="EMBL/GenBank/DDBJ databases">
        <title>Chryseolinea sp. KIS68-18 isolated from soil.</title>
        <authorList>
            <person name="Weon H.-Y."/>
            <person name="Kwon S.-W."/>
            <person name="Lee S.A."/>
        </authorList>
    </citation>
    <scope>NUCLEOTIDE SEQUENCE [LARGE SCALE GENOMIC DNA]</scope>
    <source>
        <strain evidence="12">KIS68-18</strain>
    </source>
</reference>
<dbReference type="Proteomes" id="UP000266183">
    <property type="component" value="Chromosome"/>
</dbReference>
<evidence type="ECO:0000256" key="1">
    <source>
        <dbReference type="ARBA" id="ARBA00004429"/>
    </source>
</evidence>
<dbReference type="AlphaFoldDB" id="A0A385SJ95"/>
<evidence type="ECO:0000256" key="7">
    <source>
        <dbReference type="ARBA" id="ARBA00022989"/>
    </source>
</evidence>
<dbReference type="InterPro" id="IPR047817">
    <property type="entry name" value="ABC2_TM_bact-type"/>
</dbReference>
<dbReference type="InterPro" id="IPR013525">
    <property type="entry name" value="ABC2_TM"/>
</dbReference>
<dbReference type="GO" id="GO:0140359">
    <property type="term" value="F:ABC-type transporter activity"/>
    <property type="evidence" value="ECO:0007669"/>
    <property type="project" value="InterPro"/>
</dbReference>
<keyword evidence="4 9" id="KW-1003">Cell membrane</keyword>
<keyword evidence="12" id="KW-1185">Reference proteome</keyword>
<sequence length="277" mass="31326">MQLRQKEYVISSERSIALGLKELWLYRELFYFFTWRDVKVKYKQTALGVIWVVLQPVLTVAIFSYFFGRTLHIPSSKVDYPVFVFSGLLLWNFFSASVNTAGNSMLTNAPIIKKIYFPRLIIPVSALMVAGVDFLIAFIVYLGMLLYYHTAVDISLLLLYWPMAIVLVVMGTLGISCGLAALTVKYRDFRYVIPFGLQIALFVSPVIYPVSIVNSPWLNYLLALNPMFAAINFFRAPLIGLDASALLMTTSCVSTLLFMIVGISYFKKTEAFFADIA</sequence>
<gene>
    <name evidence="11" type="ORF">D4L85_12350</name>
</gene>
<dbReference type="GO" id="GO:0005886">
    <property type="term" value="C:plasma membrane"/>
    <property type="evidence" value="ECO:0007669"/>
    <property type="project" value="UniProtKB-SubCell"/>
</dbReference>
<keyword evidence="6 9" id="KW-0812">Transmembrane</keyword>
<evidence type="ECO:0000256" key="4">
    <source>
        <dbReference type="ARBA" id="ARBA00022475"/>
    </source>
</evidence>
<evidence type="ECO:0000313" key="11">
    <source>
        <dbReference type="EMBL" id="AYB31319.1"/>
    </source>
</evidence>
<comment type="subcellular location">
    <subcellularLocation>
        <location evidence="1">Cell inner membrane</location>
        <topology evidence="1">Multi-pass membrane protein</topology>
    </subcellularLocation>
    <subcellularLocation>
        <location evidence="9">Cell membrane</location>
        <topology evidence="9">Multi-pass membrane protein</topology>
    </subcellularLocation>
</comment>
<feature type="transmembrane region" description="Helical" evidence="9">
    <location>
        <begin position="191"/>
        <end position="211"/>
    </location>
</feature>